<reference evidence="5" key="2">
    <citation type="submission" date="2020-05" db="UniProtKB">
        <authorList>
            <consortium name="EnsemblMetazoa"/>
        </authorList>
    </citation>
    <scope>IDENTIFICATION</scope>
    <source>
        <strain evidence="5">IAEA</strain>
    </source>
</reference>
<dbReference type="EnsemblMetazoa" id="GBRI007802-RA">
    <property type="protein sequence ID" value="GBRI007802-PA"/>
    <property type="gene ID" value="GBRI007802"/>
</dbReference>
<dbReference type="InterPro" id="IPR018253">
    <property type="entry name" value="DnaJ_domain_CS"/>
</dbReference>
<dbReference type="InterPro" id="IPR036869">
    <property type="entry name" value="J_dom_sf"/>
</dbReference>
<evidence type="ECO:0000313" key="6">
    <source>
        <dbReference type="Proteomes" id="UP000091820"/>
    </source>
</evidence>
<evidence type="ECO:0000259" key="4">
    <source>
        <dbReference type="PROSITE" id="PS50076"/>
    </source>
</evidence>
<protein>
    <recommendedName>
        <fullName evidence="4">J domain-containing protein</fullName>
    </recommendedName>
</protein>
<name>A0A1A9W699_9MUSC</name>
<reference evidence="6" key="1">
    <citation type="submission" date="2014-03" db="EMBL/GenBank/DDBJ databases">
        <authorList>
            <person name="Aksoy S."/>
            <person name="Warren W."/>
            <person name="Wilson R.K."/>
        </authorList>
    </citation>
    <scope>NUCLEOTIDE SEQUENCE [LARGE SCALE GENOMIC DNA]</scope>
    <source>
        <strain evidence="6">IAEA</strain>
    </source>
</reference>
<dbReference type="Pfam" id="PF13181">
    <property type="entry name" value="TPR_8"/>
    <property type="match status" value="1"/>
</dbReference>
<dbReference type="Gene3D" id="1.10.287.110">
    <property type="entry name" value="DnaJ domain"/>
    <property type="match status" value="1"/>
</dbReference>
<dbReference type="SMART" id="SM00271">
    <property type="entry name" value="DnaJ"/>
    <property type="match status" value="1"/>
</dbReference>
<dbReference type="InterPro" id="IPR001623">
    <property type="entry name" value="DnaJ_domain"/>
</dbReference>
<dbReference type="SMART" id="SM00028">
    <property type="entry name" value="TPR"/>
    <property type="match status" value="7"/>
</dbReference>
<accession>A0A1A9W699</accession>
<keyword evidence="6" id="KW-1185">Reference proteome</keyword>
<feature type="domain" description="J" evidence="4">
    <location>
        <begin position="377"/>
        <end position="447"/>
    </location>
</feature>
<dbReference type="PROSITE" id="PS00636">
    <property type="entry name" value="DNAJ_1"/>
    <property type="match status" value="1"/>
</dbReference>
<dbReference type="PRINTS" id="PR00625">
    <property type="entry name" value="JDOMAIN"/>
</dbReference>
<keyword evidence="2 3" id="KW-0802">TPR repeat</keyword>
<dbReference type="Gene3D" id="1.25.40.10">
    <property type="entry name" value="Tetratricopeptide repeat domain"/>
    <property type="match status" value="1"/>
</dbReference>
<dbReference type="PANTHER" id="PTHR45188:SF2">
    <property type="entry name" value="DNAJ HOMOLOG SUBFAMILY C MEMBER 7"/>
    <property type="match status" value="1"/>
</dbReference>
<feature type="repeat" description="TPR" evidence="3">
    <location>
        <begin position="206"/>
        <end position="239"/>
    </location>
</feature>
<proteinExistence type="predicted"/>
<evidence type="ECO:0000256" key="3">
    <source>
        <dbReference type="PROSITE-ProRule" id="PRU00339"/>
    </source>
</evidence>
<dbReference type="InterPro" id="IPR011990">
    <property type="entry name" value="TPR-like_helical_dom_sf"/>
</dbReference>
<dbReference type="STRING" id="37001.A0A1A9W699"/>
<feature type="repeat" description="TPR" evidence="3">
    <location>
        <begin position="58"/>
        <end position="91"/>
    </location>
</feature>
<keyword evidence="1" id="KW-0677">Repeat</keyword>
<dbReference type="PROSITE" id="PS50005">
    <property type="entry name" value="TPR"/>
    <property type="match status" value="2"/>
</dbReference>
<evidence type="ECO:0000256" key="1">
    <source>
        <dbReference type="ARBA" id="ARBA00022737"/>
    </source>
</evidence>
<dbReference type="CDD" id="cd06257">
    <property type="entry name" value="DnaJ"/>
    <property type="match status" value="1"/>
</dbReference>
<dbReference type="AlphaFoldDB" id="A0A1A9W699"/>
<dbReference type="Pfam" id="PF00226">
    <property type="entry name" value="DnaJ"/>
    <property type="match status" value="1"/>
</dbReference>
<sequence>MEEIVEIEHNTSKPFVSKNIEAIGEESRKLGNEQYAAKNYQSALKFYSDAIFLCPRSSAYYVNRAATYMMISNYNSALNDARSAIRLDPNFEKAYVYIVRCYVAKGNITGIERAIEKLQELNPQSNAVNHEKQILQKLRQLEETIQSNYDAKYYRIALHYLDSAIKLAPACSRYSLLKAECLAFLGRCNEAVDIAIRIIKFNKNSADAIYVRGLCFYYTDNLDKGNKYFAVALQLDPDHEKAKEMRNKCKTLKDMKERGNMLFKSGHYCDAHNIYTEALKIDTLNKEINSKLLFNRALVNSKLDNTYEAIVDCTYALEINPQYLKALLLRARCYNIMEKYEECVNDYEAAFQIEKTDEIKKLLLDAKSALKKSKRKDYYKILGVPKNANNDEIKKAYHKKALMHHPDRHNNSSADKRKDEELKFKEIGEAYAILSDVQKKLRYDNEQASEDQGQPDFAKNHRFRNYFQFSVDANIDSFHFKF</sequence>
<dbReference type="PANTHER" id="PTHR45188">
    <property type="entry name" value="DNAJ PROTEIN P58IPK HOMOLOG"/>
    <property type="match status" value="1"/>
</dbReference>
<dbReference type="PROSITE" id="PS50076">
    <property type="entry name" value="DNAJ_2"/>
    <property type="match status" value="1"/>
</dbReference>
<organism evidence="5 6">
    <name type="scientific">Glossina brevipalpis</name>
    <dbReference type="NCBI Taxonomy" id="37001"/>
    <lineage>
        <taxon>Eukaryota</taxon>
        <taxon>Metazoa</taxon>
        <taxon>Ecdysozoa</taxon>
        <taxon>Arthropoda</taxon>
        <taxon>Hexapoda</taxon>
        <taxon>Insecta</taxon>
        <taxon>Pterygota</taxon>
        <taxon>Neoptera</taxon>
        <taxon>Endopterygota</taxon>
        <taxon>Diptera</taxon>
        <taxon>Brachycera</taxon>
        <taxon>Muscomorpha</taxon>
        <taxon>Hippoboscoidea</taxon>
        <taxon>Glossinidae</taxon>
        <taxon>Glossina</taxon>
    </lineage>
</organism>
<dbReference type="Proteomes" id="UP000091820">
    <property type="component" value="Unassembled WGS sequence"/>
</dbReference>
<evidence type="ECO:0000256" key="2">
    <source>
        <dbReference type="ARBA" id="ARBA00022803"/>
    </source>
</evidence>
<dbReference type="SUPFAM" id="SSF48452">
    <property type="entry name" value="TPR-like"/>
    <property type="match status" value="1"/>
</dbReference>
<evidence type="ECO:0000313" key="5">
    <source>
        <dbReference type="EnsemblMetazoa" id="GBRI007802-PA"/>
    </source>
</evidence>
<dbReference type="VEuPathDB" id="VectorBase:GBRI007802"/>
<dbReference type="InterPro" id="IPR019734">
    <property type="entry name" value="TPR_rpt"/>
</dbReference>